<evidence type="ECO:0000313" key="3">
    <source>
        <dbReference type="Proteomes" id="UP000244336"/>
    </source>
</evidence>
<accession>A0A2T7F5T7</accession>
<reference evidence="2 3" key="1">
    <citation type="submission" date="2018-04" db="EMBL/GenBank/DDBJ databases">
        <title>WGS assembly of Panicum hallii var. hallii HAL2.</title>
        <authorList>
            <person name="Lovell J."/>
            <person name="Jenkins J."/>
            <person name="Lowry D."/>
            <person name="Mamidi S."/>
            <person name="Sreedasyam A."/>
            <person name="Weng X."/>
            <person name="Barry K."/>
            <person name="Bonette J."/>
            <person name="Campitelli B."/>
            <person name="Daum C."/>
            <person name="Gordon S."/>
            <person name="Gould B."/>
            <person name="Lipzen A."/>
            <person name="MacQueen A."/>
            <person name="Palacio-Mejia J."/>
            <person name="Plott C."/>
            <person name="Shakirov E."/>
            <person name="Shu S."/>
            <person name="Yoshinaga Y."/>
            <person name="Zane M."/>
            <person name="Rokhsar D."/>
            <person name="Grimwood J."/>
            <person name="Schmutz J."/>
            <person name="Juenger T."/>
        </authorList>
    </citation>
    <scope>NUCLEOTIDE SEQUENCE [LARGE SCALE GENOMIC DNA]</scope>
    <source>
        <strain evidence="3">cv. HAL2</strain>
    </source>
</reference>
<dbReference type="PANTHER" id="PTHR48243:SF1">
    <property type="entry name" value="AMINOTRANSFERASE-LIKE PLANT MOBILE DOMAIN-CONTAINING PROTEIN"/>
    <property type="match status" value="1"/>
</dbReference>
<dbReference type="Gramene" id="PUZ75447">
    <property type="protein sequence ID" value="PUZ75447"/>
    <property type="gene ID" value="GQ55_1G170200"/>
</dbReference>
<feature type="region of interest" description="Disordered" evidence="1">
    <location>
        <begin position="1"/>
        <end position="65"/>
    </location>
</feature>
<feature type="compositionally biased region" description="Low complexity" evidence="1">
    <location>
        <begin position="13"/>
        <end position="38"/>
    </location>
</feature>
<sequence>MKKLLGGVKRAFSSGPSSRGSSSYSNDSRSQDLSRSSSFVPSQHRTAGSSRYSAQGDVPMATDGDDISICSTTEMEKYESLRHREFAHTHVYDVSLLERVGLDEELPTILWIIGWRKLYDEPRQGSRLLTLEFLMTFETYEQHRKPFVKFRLFASIDSQTSMMHDLFGHFGINPDA</sequence>
<keyword evidence="3" id="KW-1185">Reference proteome</keyword>
<evidence type="ECO:0000256" key="1">
    <source>
        <dbReference type="SAM" id="MobiDB-lite"/>
    </source>
</evidence>
<protein>
    <submittedName>
        <fullName evidence="2">Uncharacterized protein</fullName>
    </submittedName>
</protein>
<dbReference type="Proteomes" id="UP000244336">
    <property type="component" value="Chromosome 1"/>
</dbReference>
<proteinExistence type="predicted"/>
<dbReference type="EMBL" id="CM009749">
    <property type="protein sequence ID" value="PUZ75447.1"/>
    <property type="molecule type" value="Genomic_DNA"/>
</dbReference>
<name>A0A2T7F5T7_9POAL</name>
<dbReference type="PANTHER" id="PTHR48243">
    <property type="entry name" value="AMINOTRANSFERASE-LIKE PLANT MOBILE DOMAIN-CONTAINING PROTEIN"/>
    <property type="match status" value="1"/>
</dbReference>
<feature type="compositionally biased region" description="Polar residues" evidence="1">
    <location>
        <begin position="39"/>
        <end position="53"/>
    </location>
</feature>
<evidence type="ECO:0000313" key="2">
    <source>
        <dbReference type="EMBL" id="PUZ75447.1"/>
    </source>
</evidence>
<dbReference type="AlphaFoldDB" id="A0A2T7F5T7"/>
<organism evidence="2 3">
    <name type="scientific">Panicum hallii var. hallii</name>
    <dbReference type="NCBI Taxonomy" id="1504633"/>
    <lineage>
        <taxon>Eukaryota</taxon>
        <taxon>Viridiplantae</taxon>
        <taxon>Streptophyta</taxon>
        <taxon>Embryophyta</taxon>
        <taxon>Tracheophyta</taxon>
        <taxon>Spermatophyta</taxon>
        <taxon>Magnoliopsida</taxon>
        <taxon>Liliopsida</taxon>
        <taxon>Poales</taxon>
        <taxon>Poaceae</taxon>
        <taxon>PACMAD clade</taxon>
        <taxon>Panicoideae</taxon>
        <taxon>Panicodae</taxon>
        <taxon>Paniceae</taxon>
        <taxon>Panicinae</taxon>
        <taxon>Panicum</taxon>
        <taxon>Panicum sect. Panicum</taxon>
    </lineage>
</organism>
<gene>
    <name evidence="2" type="ORF">GQ55_1G170200</name>
</gene>